<dbReference type="AlphaFoldDB" id="A0A3Q9QSF4"/>
<dbReference type="RefSeq" id="WP_127485284.1">
    <property type="nucleotide sequence ID" value="NZ_CP022572.1"/>
</dbReference>
<dbReference type="OrthoDB" id="1901124at2"/>
<proteinExistence type="predicted"/>
<dbReference type="KEGG" id="nmk:CHR53_04495"/>
<evidence type="ECO:0000313" key="2">
    <source>
        <dbReference type="Proteomes" id="UP000282892"/>
    </source>
</evidence>
<evidence type="ECO:0008006" key="3">
    <source>
        <dbReference type="Google" id="ProtNLM"/>
    </source>
</evidence>
<reference evidence="1 2" key="1">
    <citation type="submission" date="2017-07" db="EMBL/GenBank/DDBJ databases">
        <title>The complete genome sequence of Bacillus mesonae strain H20-5, an efficient strain improving plant abiotic stress resistance.</title>
        <authorList>
            <person name="Kim S.Y."/>
            <person name="Song H."/>
            <person name="Sang M.K."/>
            <person name="Weon H.-Y."/>
            <person name="Song J."/>
        </authorList>
    </citation>
    <scope>NUCLEOTIDE SEQUENCE [LARGE SCALE GENOMIC DNA]</scope>
    <source>
        <strain evidence="1 2">H20-5</strain>
    </source>
</reference>
<dbReference type="PANTHER" id="PTHR39166:SF1">
    <property type="entry name" value="BLL1166 PROTEIN"/>
    <property type="match status" value="1"/>
</dbReference>
<name>A0A3Q9QSF4_9BACI</name>
<keyword evidence="2" id="KW-1185">Reference proteome</keyword>
<organism evidence="1 2">
    <name type="scientific">Neobacillus mesonae</name>
    <dbReference type="NCBI Taxonomy" id="1193713"/>
    <lineage>
        <taxon>Bacteria</taxon>
        <taxon>Bacillati</taxon>
        <taxon>Bacillota</taxon>
        <taxon>Bacilli</taxon>
        <taxon>Bacillales</taxon>
        <taxon>Bacillaceae</taxon>
        <taxon>Neobacillus</taxon>
    </lineage>
</organism>
<evidence type="ECO:0000313" key="1">
    <source>
        <dbReference type="EMBL" id="AZU60584.1"/>
    </source>
</evidence>
<gene>
    <name evidence="1" type="ORF">CHR53_04495</name>
</gene>
<dbReference type="InterPro" id="IPR009267">
    <property type="entry name" value="NTP_transf_6"/>
</dbReference>
<sequence length="201" mass="23543">MNAIRSNFQLELNEDKIITLIKEDKWMMDILKAAKLLNLPDWWVCAGFVRSKIWDTLHNFSKRTPLQDIDVIYFDPVNTDESEEKKLEEKLRTLNPHIPWSVKNEARMHKKNNIPPYTSAVDAISKFPETATALGVKLDAEDNVILTAPCGIHDVVNLVVKPTPFFIETRERTHIYEDRLTKKNWKSIWSDLKIHHIKSYY</sequence>
<dbReference type="Pfam" id="PF06042">
    <property type="entry name" value="NTP_transf_6"/>
    <property type="match status" value="1"/>
</dbReference>
<dbReference type="Proteomes" id="UP000282892">
    <property type="component" value="Chromosome"/>
</dbReference>
<dbReference type="EMBL" id="CP022572">
    <property type="protein sequence ID" value="AZU60584.1"/>
    <property type="molecule type" value="Genomic_DNA"/>
</dbReference>
<dbReference type="PANTHER" id="PTHR39166">
    <property type="entry name" value="BLL1166 PROTEIN"/>
    <property type="match status" value="1"/>
</dbReference>
<protein>
    <recommendedName>
        <fullName evidence="3">Nucleotidyltransferase family protein</fullName>
    </recommendedName>
</protein>
<dbReference type="STRING" id="1193713.GCA_001636315_03427"/>
<accession>A0A3Q9QSF4</accession>